<dbReference type="RefSeq" id="WP_338061023.1">
    <property type="nucleotide sequence ID" value="NZ_LIQU01000091.1"/>
</dbReference>
<sequence>MMPVRLQGSARTAGRSPASCIYVGGGTRYANPFRAGHPSPFVRRRAMTAHEAVHLFDAMLRGPVGRYYAERFARSLYGLDLMCTCPLDAPCHADVLLRLANRTEPRLATCSLEGPAR</sequence>
<dbReference type="EMBL" id="AB254080">
    <property type="protein sequence ID" value="BAE95456.1"/>
    <property type="molecule type" value="Genomic_DNA"/>
</dbReference>
<dbReference type="InterPro" id="IPR025475">
    <property type="entry name" value="DUF4326"/>
</dbReference>
<accession>Q1EQR4</accession>
<evidence type="ECO:0000313" key="2">
    <source>
        <dbReference type="EMBL" id="BAE95456.1"/>
    </source>
</evidence>
<feature type="domain" description="DUF4326" evidence="1">
    <location>
        <begin position="15"/>
        <end position="97"/>
    </location>
</feature>
<name>Q1EQR4_STRKN</name>
<reference evidence="2" key="1">
    <citation type="journal article" date="2006" name="Proc. Natl. Acad. Sci. U.S.A.">
        <title>Amplification of the entire kanamycin biosynthetic gene cluster during empirical strain improvement of Streptomyces kanamyceticus.</title>
        <authorList>
            <person name="Yanai K."/>
            <person name="Murakami T."/>
            <person name="Bibb M."/>
        </authorList>
    </citation>
    <scope>NUCLEOTIDE SEQUENCE</scope>
    <source>
        <strain evidence="2">NBRC 13414</strain>
    </source>
</reference>
<evidence type="ECO:0000259" key="1">
    <source>
        <dbReference type="Pfam" id="PF14216"/>
    </source>
</evidence>
<proteinExistence type="predicted"/>
<dbReference type="AlphaFoldDB" id="Q1EQR4"/>
<dbReference type="Pfam" id="PF14216">
    <property type="entry name" value="DUF4326"/>
    <property type="match status" value="1"/>
</dbReference>
<protein>
    <recommendedName>
        <fullName evidence="1">DUF4326 domain-containing protein</fullName>
    </recommendedName>
</protein>
<organism evidence="2">
    <name type="scientific">Streptomyces kanamyceticus</name>
    <dbReference type="NCBI Taxonomy" id="1967"/>
    <lineage>
        <taxon>Bacteria</taxon>
        <taxon>Bacillati</taxon>
        <taxon>Actinomycetota</taxon>
        <taxon>Actinomycetes</taxon>
        <taxon>Kitasatosporales</taxon>
        <taxon>Streptomycetaceae</taxon>
        <taxon>Streptomyces</taxon>
    </lineage>
</organism>